<dbReference type="EMBL" id="VICG01000001">
    <property type="protein sequence ID" value="KAA8576596.1"/>
    <property type="molecule type" value="Genomic_DNA"/>
</dbReference>
<protein>
    <submittedName>
        <fullName evidence="1">Uncharacterized protein</fullName>
    </submittedName>
</protein>
<accession>A0A5M9K8N3</accession>
<name>A0A5M9K8N3_MONFR</name>
<comment type="caution">
    <text evidence="1">The sequence shown here is derived from an EMBL/GenBank/DDBJ whole genome shotgun (WGS) entry which is preliminary data.</text>
</comment>
<keyword evidence="2" id="KW-1185">Reference proteome</keyword>
<evidence type="ECO:0000313" key="1">
    <source>
        <dbReference type="EMBL" id="KAA8576596.1"/>
    </source>
</evidence>
<evidence type="ECO:0000313" key="2">
    <source>
        <dbReference type="Proteomes" id="UP000322873"/>
    </source>
</evidence>
<proteinExistence type="predicted"/>
<gene>
    <name evidence="1" type="ORF">EYC84_006694</name>
</gene>
<reference evidence="1 2" key="1">
    <citation type="submission" date="2019-06" db="EMBL/GenBank/DDBJ databases">
        <title>Genome Sequence of the Brown Rot Fungal Pathogen Monilinia fructicola.</title>
        <authorList>
            <person name="De Miccolis Angelini R.M."/>
            <person name="Landi L."/>
            <person name="Abate D."/>
            <person name="Pollastro S."/>
            <person name="Romanazzi G."/>
            <person name="Faretra F."/>
        </authorList>
    </citation>
    <scope>NUCLEOTIDE SEQUENCE [LARGE SCALE GENOMIC DNA]</scope>
    <source>
        <strain evidence="1 2">Mfrc123</strain>
    </source>
</reference>
<organism evidence="1 2">
    <name type="scientific">Monilinia fructicola</name>
    <name type="common">Brown rot fungus</name>
    <name type="synonym">Ciboria fructicola</name>
    <dbReference type="NCBI Taxonomy" id="38448"/>
    <lineage>
        <taxon>Eukaryota</taxon>
        <taxon>Fungi</taxon>
        <taxon>Dikarya</taxon>
        <taxon>Ascomycota</taxon>
        <taxon>Pezizomycotina</taxon>
        <taxon>Leotiomycetes</taxon>
        <taxon>Helotiales</taxon>
        <taxon>Sclerotiniaceae</taxon>
        <taxon>Monilinia</taxon>
    </lineage>
</organism>
<sequence length="87" mass="9885">MITSQIMINDLGYMMVVIFSSIFIISKPTLAVESFIGQNINVQLVNHSELPLSTSRYHPIKNDNTNGQRKLNDANVEEVFFHEESQS</sequence>
<dbReference type="Proteomes" id="UP000322873">
    <property type="component" value="Unassembled WGS sequence"/>
</dbReference>
<dbReference type="AlphaFoldDB" id="A0A5M9K8N3"/>